<feature type="compositionally biased region" description="Polar residues" evidence="1">
    <location>
        <begin position="17"/>
        <end position="28"/>
    </location>
</feature>
<reference evidence="2 3" key="1">
    <citation type="submission" date="2018-11" db="EMBL/GenBank/DDBJ databases">
        <title>Genome sequence of Apiotrichum porosum DSM 27194.</title>
        <authorList>
            <person name="Aliyu H."/>
            <person name="Gorte O."/>
            <person name="Ochsenreither K."/>
        </authorList>
    </citation>
    <scope>NUCLEOTIDE SEQUENCE [LARGE SCALE GENOMIC DNA]</scope>
    <source>
        <strain evidence="2 3">DSM 27194</strain>
    </source>
</reference>
<name>A0A427XS79_9TREE</name>
<feature type="compositionally biased region" description="Polar residues" evidence="1">
    <location>
        <begin position="35"/>
        <end position="53"/>
    </location>
</feature>
<evidence type="ECO:0000256" key="1">
    <source>
        <dbReference type="SAM" id="MobiDB-lite"/>
    </source>
</evidence>
<feature type="compositionally biased region" description="Basic residues" evidence="1">
    <location>
        <begin position="79"/>
        <end position="89"/>
    </location>
</feature>
<proteinExistence type="predicted"/>
<evidence type="ECO:0000313" key="2">
    <source>
        <dbReference type="EMBL" id="RSH81663.1"/>
    </source>
</evidence>
<feature type="region of interest" description="Disordered" evidence="1">
    <location>
        <begin position="1"/>
        <end position="102"/>
    </location>
</feature>
<dbReference type="AlphaFoldDB" id="A0A427XS79"/>
<evidence type="ECO:0000313" key="3">
    <source>
        <dbReference type="Proteomes" id="UP000279236"/>
    </source>
</evidence>
<comment type="caution">
    <text evidence="2">The sequence shown here is derived from an EMBL/GenBank/DDBJ whole genome shotgun (WGS) entry which is preliminary data.</text>
</comment>
<dbReference type="Proteomes" id="UP000279236">
    <property type="component" value="Unassembled WGS sequence"/>
</dbReference>
<sequence>MRRAIQRPLPRPATVNKEATQQRHNGSAQRHVVQAENQVSPRTQRTQQKSTSEGLGAVNRNTTPPPAPSLTVNHERGRSIHRQILKPKPKTPNVTTPTPIPPTCVIVPKPQVKPTLWENRARADKASRVSIENWVRQVHAATVAGGRGGGLVHVQVGVSKRM</sequence>
<protein>
    <submittedName>
        <fullName evidence="2">Uncharacterized protein</fullName>
    </submittedName>
</protein>
<feature type="compositionally biased region" description="Low complexity" evidence="1">
    <location>
        <begin position="91"/>
        <end position="102"/>
    </location>
</feature>
<dbReference type="GeneID" id="39592386"/>
<dbReference type="EMBL" id="RSCE01000006">
    <property type="protein sequence ID" value="RSH81663.1"/>
    <property type="molecule type" value="Genomic_DNA"/>
</dbReference>
<keyword evidence="3" id="KW-1185">Reference proteome</keyword>
<gene>
    <name evidence="2" type="ORF">EHS24_007843</name>
</gene>
<accession>A0A427XS79</accession>
<dbReference type="RefSeq" id="XP_028476118.1">
    <property type="nucleotide sequence ID" value="XM_028623185.1"/>
</dbReference>
<organism evidence="2 3">
    <name type="scientific">Apiotrichum porosum</name>
    <dbReference type="NCBI Taxonomy" id="105984"/>
    <lineage>
        <taxon>Eukaryota</taxon>
        <taxon>Fungi</taxon>
        <taxon>Dikarya</taxon>
        <taxon>Basidiomycota</taxon>
        <taxon>Agaricomycotina</taxon>
        <taxon>Tremellomycetes</taxon>
        <taxon>Trichosporonales</taxon>
        <taxon>Trichosporonaceae</taxon>
        <taxon>Apiotrichum</taxon>
    </lineage>
</organism>